<evidence type="ECO:0000313" key="2">
    <source>
        <dbReference type="Proteomes" id="UP000651057"/>
    </source>
</evidence>
<dbReference type="Proteomes" id="UP000651057">
    <property type="component" value="Unassembled WGS sequence"/>
</dbReference>
<dbReference type="EMBL" id="JAERQJ010000006">
    <property type="protein sequence ID" value="MBL0684861.1"/>
    <property type="molecule type" value="Genomic_DNA"/>
</dbReference>
<evidence type="ECO:0000313" key="1">
    <source>
        <dbReference type="EMBL" id="MBL0684861.1"/>
    </source>
</evidence>
<protein>
    <submittedName>
        <fullName evidence="1">Uncharacterized protein</fullName>
    </submittedName>
</protein>
<dbReference type="AlphaFoldDB" id="A0A936ZYV0"/>
<dbReference type="RefSeq" id="WP_201921984.1">
    <property type="nucleotide sequence ID" value="NZ_BAABAX010000014.1"/>
</dbReference>
<name>A0A936ZYV0_9FLAO</name>
<proteinExistence type="predicted"/>
<accession>A0A936ZYV0</accession>
<gene>
    <name evidence="1" type="ORF">JJQ60_15130</name>
</gene>
<reference evidence="1" key="1">
    <citation type="submission" date="2021-01" db="EMBL/GenBank/DDBJ databases">
        <authorList>
            <person name="Zhong Y.L."/>
        </authorList>
    </citation>
    <scope>NUCLEOTIDE SEQUENCE</scope>
    <source>
        <strain evidence="1">KCTC 23302</strain>
    </source>
</reference>
<organism evidence="1 2">
    <name type="scientific">Aquimarina mytili</name>
    <dbReference type="NCBI Taxonomy" id="874423"/>
    <lineage>
        <taxon>Bacteria</taxon>
        <taxon>Pseudomonadati</taxon>
        <taxon>Bacteroidota</taxon>
        <taxon>Flavobacteriia</taxon>
        <taxon>Flavobacteriales</taxon>
        <taxon>Flavobacteriaceae</taxon>
        <taxon>Aquimarina</taxon>
    </lineage>
</organism>
<sequence>MKRKGFGLEIKLEEGSKIGTIQLSDETAKYLNEISGEKTYVDYLKEFLVEEENFEKVDKAVMQCMEDALPKDIKENCKHCKGETKDEGYKACTKYYLQMKATFSMAAEEFVNIVLSHKHIYDNKYELQRLTINFFNCLNFVKGRGIMFVDLEKLSRYALDANFKSLSQVFRDSRILKSLEIINNSLNSLGDQEIENKVLQKEDENYIELQKEFFEKKQEVYEKKLLIEKEKSNLNQISEKVKKTKQPKNKNFSQKQIAIAYFIKGIVITSDNYLEILRKHSSTKSEKILQKRINKPNELTRLSENKTADSKHLKDLEEAKRLLSSMKDKKAVNDLEAIISTFKSNYHSYY</sequence>
<keyword evidence="2" id="KW-1185">Reference proteome</keyword>
<comment type="caution">
    <text evidence="1">The sequence shown here is derived from an EMBL/GenBank/DDBJ whole genome shotgun (WGS) entry which is preliminary data.</text>
</comment>